<evidence type="ECO:0000256" key="1">
    <source>
        <dbReference type="PROSITE-ProRule" id="PRU00339"/>
    </source>
</evidence>
<feature type="region of interest" description="Disordered" evidence="2">
    <location>
        <begin position="521"/>
        <end position="611"/>
    </location>
</feature>
<dbReference type="SUPFAM" id="SSF48452">
    <property type="entry name" value="TPR-like"/>
    <property type="match status" value="1"/>
</dbReference>
<dbReference type="Gene3D" id="1.25.40.10">
    <property type="entry name" value="Tetratricopeptide repeat domain"/>
    <property type="match status" value="1"/>
</dbReference>
<keyword evidence="1" id="KW-0802">TPR repeat</keyword>
<dbReference type="Gene3D" id="3.40.50.300">
    <property type="entry name" value="P-loop containing nucleotide triphosphate hydrolases"/>
    <property type="match status" value="1"/>
</dbReference>
<dbReference type="InterPro" id="IPR027417">
    <property type="entry name" value="P-loop_NTPase"/>
</dbReference>
<keyword evidence="4" id="KW-1185">Reference proteome</keyword>
<evidence type="ECO:0000313" key="3">
    <source>
        <dbReference type="EMBL" id="EET62150.1"/>
    </source>
</evidence>
<evidence type="ECO:0000256" key="2">
    <source>
        <dbReference type="SAM" id="MobiDB-lite"/>
    </source>
</evidence>
<dbReference type="CDD" id="cd00009">
    <property type="entry name" value="AAA"/>
    <property type="match status" value="1"/>
</dbReference>
<feature type="repeat" description="TPR" evidence="1">
    <location>
        <begin position="110"/>
        <end position="143"/>
    </location>
</feature>
<dbReference type="AlphaFoldDB" id="C6LB19"/>
<feature type="compositionally biased region" description="Polar residues" evidence="2">
    <location>
        <begin position="400"/>
        <end position="409"/>
    </location>
</feature>
<accession>C6LB19</accession>
<dbReference type="PROSITE" id="PS50005">
    <property type="entry name" value="TPR"/>
    <property type="match status" value="1"/>
</dbReference>
<dbReference type="Proteomes" id="UP000005561">
    <property type="component" value="Unassembled WGS sequence"/>
</dbReference>
<dbReference type="SUPFAM" id="SSF52540">
    <property type="entry name" value="P-loop containing nucleoside triphosphate hydrolases"/>
    <property type="match status" value="1"/>
</dbReference>
<dbReference type="InterPro" id="IPR011990">
    <property type="entry name" value="TPR-like_helical_dom_sf"/>
</dbReference>
<name>C6LB19_9FIRM</name>
<gene>
    <name evidence="3" type="ORF">BRYFOR_05814</name>
</gene>
<feature type="compositionally biased region" description="Polar residues" evidence="2">
    <location>
        <begin position="420"/>
        <end position="440"/>
    </location>
</feature>
<dbReference type="InterPro" id="IPR019734">
    <property type="entry name" value="TPR_rpt"/>
</dbReference>
<protein>
    <submittedName>
        <fullName evidence="3">Uncharacterized protein</fullName>
    </submittedName>
</protein>
<comment type="caution">
    <text evidence="3">The sequence shown here is derived from an EMBL/GenBank/DDBJ whole genome shotgun (WGS) entry which is preliminary data.</text>
</comment>
<feature type="region of interest" description="Disordered" evidence="2">
    <location>
        <begin position="400"/>
        <end position="475"/>
    </location>
</feature>
<feature type="compositionally biased region" description="Polar residues" evidence="2">
    <location>
        <begin position="576"/>
        <end position="601"/>
    </location>
</feature>
<dbReference type="eggNOG" id="COG0457">
    <property type="taxonomic scope" value="Bacteria"/>
</dbReference>
<sequence>MKFITGVLQRGEEKVLLQLQIVQAIMEKTQNKRCMKVDKFEYQAKLEEINKLVEKENYEGAANIADTIEWKRVRSVRTLCMISEIYEAVGRAEDSKAILYRAYRRSPGSRQILYRLTEACVQTQEFDDAVEYYTEYVNLSPNDNSKYILKYEIYKGRGSSLEEQISVLEELKSKEYTEQWAYELAKLYDEAGMIDKCVAECDDLALWFHNGKYVVAALELKKKYVPLTPEQQTVYDNPSEIVDMETKEQVVEKAVPTLDEVITKELPKSEKDAIADSIIMDTERQIAAAVQAPSMPEIPAEPEQPAPELKMPELRMPVNDISTIDLQSELANSMREILSGIRPASSTEELESAPTLVHEAAAGLQEPEQEEEMPQKVSIDDILTGTTEPSGDVAVQAEAQTAPVQTPQMENRAKADMPQMSGTTPEQMPQTGGAASQQSARPAEKPSVRTVVETAGGQQSASAMNQSAQPAARPVVRTVVDTTAQAEKKTEKVDPMTAPTIDISRKIRQEIGDTPIRSYAAAMQKAETQRTAQAATPQSQPVPQRAAQTAAPQSQAEPQRAAQTAAPQSRPEPKRTAQTAAPQSQAESQRTAQTAAPQSQPMPAVAPEDYNRSGLDEKEKSMIGFWSHISGMNEQINDAVTQIMRSALANKTSSSGNVLLVGDAGNGRTTLAIALAKIISRCKGQPSVKVAKIYAEDFNKKDIAATVSKMAGGVLIIEEAGDLSDEAVSQLSMAMDFKTDSLVIVLEDERRYLQDLLARNPAFAEKFNVTLNVPMLTNDELVDFGEYYAFENGCSLDVSAVDALYECIGAIQSPEQPVAVLDVKEIMDKAIKHANRFGIGKLTSSISGKRFDENDRVILKGKNFKKIK</sequence>
<feature type="compositionally biased region" description="Polar residues" evidence="2">
    <location>
        <begin position="529"/>
        <end position="567"/>
    </location>
</feature>
<feature type="compositionally biased region" description="Low complexity" evidence="2">
    <location>
        <begin position="455"/>
        <end position="472"/>
    </location>
</feature>
<evidence type="ECO:0000313" key="4">
    <source>
        <dbReference type="Proteomes" id="UP000005561"/>
    </source>
</evidence>
<organism evidence="3 4">
    <name type="scientific">Marvinbryantia formatexigens DSM 14469</name>
    <dbReference type="NCBI Taxonomy" id="478749"/>
    <lineage>
        <taxon>Bacteria</taxon>
        <taxon>Bacillati</taxon>
        <taxon>Bacillota</taxon>
        <taxon>Clostridia</taxon>
        <taxon>Lachnospirales</taxon>
        <taxon>Lachnospiraceae</taxon>
        <taxon>Marvinbryantia</taxon>
    </lineage>
</organism>
<dbReference type="STRING" id="168384.SAMN05660368_01293"/>
<reference evidence="3" key="1">
    <citation type="submission" date="2009-07" db="EMBL/GenBank/DDBJ databases">
        <authorList>
            <person name="Weinstock G."/>
            <person name="Sodergren E."/>
            <person name="Clifton S."/>
            <person name="Fulton L."/>
            <person name="Fulton B."/>
            <person name="Courtney L."/>
            <person name="Fronick C."/>
            <person name="Harrison M."/>
            <person name="Strong C."/>
            <person name="Farmer C."/>
            <person name="Delahaunty K."/>
            <person name="Markovic C."/>
            <person name="Hall O."/>
            <person name="Minx P."/>
            <person name="Tomlinson C."/>
            <person name="Mitreva M."/>
            <person name="Nelson J."/>
            <person name="Hou S."/>
            <person name="Wollam A."/>
            <person name="Pepin K.H."/>
            <person name="Johnson M."/>
            <person name="Bhonagiri V."/>
            <person name="Nash W.E."/>
            <person name="Warren W."/>
            <person name="Chinwalla A."/>
            <person name="Mardis E.R."/>
            <person name="Wilson R.K."/>
        </authorList>
    </citation>
    <scope>NUCLEOTIDE SEQUENCE [LARGE SCALE GENOMIC DNA]</scope>
    <source>
        <strain evidence="3">DSM 14469</strain>
    </source>
</reference>
<dbReference type="EMBL" id="ACCL02000003">
    <property type="protein sequence ID" value="EET62150.1"/>
    <property type="molecule type" value="Genomic_DNA"/>
</dbReference>
<proteinExistence type="predicted"/>
<dbReference type="eggNOG" id="COG0464">
    <property type="taxonomic scope" value="Bacteria"/>
</dbReference>